<dbReference type="AlphaFoldDB" id="A0A2T7PG15"/>
<sequence>MARCISSVRPHDRIYLPGGLSPGSQIIVRGRVSESETRFSINLQCGESDDADIAFHFNPRNDQGDMVVRNTRRGGAWQNEERDTPNFSEKKFYCLSGSHLIMAANSHSASSPQLTATGFMSTMMTLSITTTASHQMKFTTLVLGGGAEYYEAHVQNNFRAPFFGHFPGGLRLGQAVRVRGMAKDNAQRFTINFNCDRDGHKVGFHFNPRQDEEDVIFVNEKPFTTFDYRCDLGHICHLTVSGDVELQEVEIMDPLPSDFVKEVPSGVEKDDLIVVKGFFYPEGQRFAINLLNGTSPDDDIALHINPRRDQGEIVFNSREGGSWEKEKRKKLPSAMEEKAPFTLEILAKSDKFKVFANDKKIIKFKARDNIESIKGISVRGEAYIYEIKLLRRLENPFVDRLPCVLESGSWIVIHGAPQDDSKGFAINLQCGKDQSSDIAFHFNPRFPEEEVVRNTREGGSWGGEERDQPNFPFKPEDRFTLALAVLDDRIRVFANNQRFADYKFRINPDRICHIMLGGDCDFFEPEFY</sequence>
<reference evidence="4 5" key="1">
    <citation type="submission" date="2018-04" db="EMBL/GenBank/DDBJ databases">
        <title>The genome of golden apple snail Pomacea canaliculata provides insight into stress tolerance and invasive adaptation.</title>
        <authorList>
            <person name="Liu C."/>
            <person name="Liu B."/>
            <person name="Ren Y."/>
            <person name="Zhang Y."/>
            <person name="Wang H."/>
            <person name="Li S."/>
            <person name="Jiang F."/>
            <person name="Yin L."/>
            <person name="Zhang G."/>
            <person name="Qian W."/>
            <person name="Fan W."/>
        </authorList>
    </citation>
    <scope>NUCLEOTIDE SEQUENCE [LARGE SCALE GENOMIC DNA]</scope>
    <source>
        <strain evidence="4">SZHN2017</strain>
        <tissue evidence="4">Muscle</tissue>
    </source>
</reference>
<dbReference type="SUPFAM" id="SSF49899">
    <property type="entry name" value="Concanavalin A-like lectins/glucanases"/>
    <property type="match status" value="4"/>
</dbReference>
<proteinExistence type="predicted"/>
<evidence type="ECO:0000313" key="5">
    <source>
        <dbReference type="Proteomes" id="UP000245119"/>
    </source>
</evidence>
<keyword evidence="1 2" id="KW-0430">Lectin</keyword>
<dbReference type="CDD" id="cd00070">
    <property type="entry name" value="GLECT"/>
    <property type="match status" value="3"/>
</dbReference>
<dbReference type="InterPro" id="IPR044156">
    <property type="entry name" value="Galectin-like"/>
</dbReference>
<evidence type="ECO:0000313" key="4">
    <source>
        <dbReference type="EMBL" id="PVD32363.1"/>
    </source>
</evidence>
<organism evidence="4 5">
    <name type="scientific">Pomacea canaliculata</name>
    <name type="common">Golden apple snail</name>
    <dbReference type="NCBI Taxonomy" id="400727"/>
    <lineage>
        <taxon>Eukaryota</taxon>
        <taxon>Metazoa</taxon>
        <taxon>Spiralia</taxon>
        <taxon>Lophotrochozoa</taxon>
        <taxon>Mollusca</taxon>
        <taxon>Gastropoda</taxon>
        <taxon>Caenogastropoda</taxon>
        <taxon>Architaenioglossa</taxon>
        <taxon>Ampullarioidea</taxon>
        <taxon>Ampullariidae</taxon>
        <taxon>Pomacea</taxon>
    </lineage>
</organism>
<dbReference type="OrthoDB" id="6066079at2759"/>
<dbReference type="PROSITE" id="PS51304">
    <property type="entry name" value="GALECTIN"/>
    <property type="match status" value="3"/>
</dbReference>
<name>A0A2T7PG15_POMCA</name>
<dbReference type="Proteomes" id="UP000245119">
    <property type="component" value="Linkage Group LG4"/>
</dbReference>
<dbReference type="Gene3D" id="2.60.120.200">
    <property type="match status" value="5"/>
</dbReference>
<feature type="domain" description="Galectin" evidence="3">
    <location>
        <begin position="12"/>
        <end position="252"/>
    </location>
</feature>
<dbReference type="PANTHER" id="PTHR11346:SF176">
    <property type="entry name" value="32 KDA BETA-GALACTOSIDE-BINDING LECTIN LEC-3"/>
    <property type="match status" value="1"/>
</dbReference>
<evidence type="ECO:0000256" key="2">
    <source>
        <dbReference type="RuleBase" id="RU102079"/>
    </source>
</evidence>
<dbReference type="EMBL" id="PZQS01000004">
    <property type="protein sequence ID" value="PVD32363.1"/>
    <property type="molecule type" value="Genomic_DNA"/>
</dbReference>
<keyword evidence="5" id="KW-1185">Reference proteome</keyword>
<comment type="caution">
    <text evidence="4">The sequence shown here is derived from an EMBL/GenBank/DDBJ whole genome shotgun (WGS) entry which is preliminary data.</text>
</comment>
<gene>
    <name evidence="4" type="ORF">C0Q70_07797</name>
</gene>
<feature type="domain" description="Galectin" evidence="3">
    <location>
        <begin position="397"/>
        <end position="528"/>
    </location>
</feature>
<accession>A0A2T7PG15</accession>
<evidence type="ECO:0000259" key="3">
    <source>
        <dbReference type="PROSITE" id="PS51304"/>
    </source>
</evidence>
<evidence type="ECO:0000256" key="1">
    <source>
        <dbReference type="ARBA" id="ARBA00022734"/>
    </source>
</evidence>
<dbReference type="Pfam" id="PF00337">
    <property type="entry name" value="Gal-bind_lectin"/>
    <property type="match status" value="4"/>
</dbReference>
<dbReference type="PANTHER" id="PTHR11346">
    <property type="entry name" value="GALECTIN"/>
    <property type="match status" value="1"/>
</dbReference>
<feature type="domain" description="Galectin" evidence="3">
    <location>
        <begin position="259"/>
        <end position="390"/>
    </location>
</feature>
<dbReference type="InterPro" id="IPR001079">
    <property type="entry name" value="Galectin_CRD"/>
</dbReference>
<dbReference type="InterPro" id="IPR013320">
    <property type="entry name" value="ConA-like_dom_sf"/>
</dbReference>
<dbReference type="SMART" id="SM00276">
    <property type="entry name" value="GLECT"/>
    <property type="match status" value="4"/>
</dbReference>
<protein>
    <recommendedName>
        <fullName evidence="2">Galectin</fullName>
    </recommendedName>
</protein>
<dbReference type="SMART" id="SM00908">
    <property type="entry name" value="Gal-bind_lectin"/>
    <property type="match status" value="4"/>
</dbReference>
<dbReference type="GO" id="GO:0030246">
    <property type="term" value="F:carbohydrate binding"/>
    <property type="evidence" value="ECO:0007669"/>
    <property type="project" value="UniProtKB-UniRule"/>
</dbReference>